<comment type="caution">
    <text evidence="4">The sequence shown here is derived from an EMBL/GenBank/DDBJ whole genome shotgun (WGS) entry which is preliminary data.</text>
</comment>
<keyword evidence="2" id="KW-0663">Pyridoxal phosphate</keyword>
<dbReference type="InterPro" id="IPR004839">
    <property type="entry name" value="Aminotransferase_I/II_large"/>
</dbReference>
<accession>A0A916XHV5</accession>
<keyword evidence="5" id="KW-1185">Reference proteome</keyword>
<dbReference type="Gene3D" id="3.90.1150.10">
    <property type="entry name" value="Aspartate Aminotransferase, domain 1"/>
    <property type="match status" value="1"/>
</dbReference>
<dbReference type="AlphaFoldDB" id="A0A916XHV5"/>
<dbReference type="CDD" id="cd00609">
    <property type="entry name" value="AAT_like"/>
    <property type="match status" value="1"/>
</dbReference>
<dbReference type="InterPro" id="IPR015422">
    <property type="entry name" value="PyrdxlP-dep_Trfase_small"/>
</dbReference>
<sequence>MIAPRSQDVSVESLRHHGDIDAAPGLIDFAVNVHGAEPPVWLQQRLAGRIGDLARYPSADENSSTRSVLAERHRRSPDEVLLLAGAAEGFSLLPNLDIKHAVVIHPSFTEPEFILRRAGIRVTQLILREPFTLGARSVPDDADLVVLGNPTNPTSVLHTREDIDLLRRPGRIVVVDEAFMDVVQGEHHSFSTELAPDVVVLRSITKTWALAGLRCGYALGDPEVLTQLGRTRPHWPVGSLQMEALRACSEPAAQGESLRITQEISAHRDYLVDQLRGLVDGGIRVLTPASAPFVLVQVPSGLCAFLRTRGIAVRRCDTFPGLSDEYVRVAVRAPEQVDMVVNAMKEML</sequence>
<evidence type="ECO:0000313" key="5">
    <source>
        <dbReference type="Proteomes" id="UP000641514"/>
    </source>
</evidence>
<dbReference type="GO" id="GO:0030170">
    <property type="term" value="F:pyridoxal phosphate binding"/>
    <property type="evidence" value="ECO:0007669"/>
    <property type="project" value="InterPro"/>
</dbReference>
<keyword evidence="4" id="KW-0032">Aminotransferase</keyword>
<comment type="cofactor">
    <cofactor evidence="1">
        <name>pyridoxal 5'-phosphate</name>
        <dbReference type="ChEBI" id="CHEBI:597326"/>
    </cofactor>
</comment>
<dbReference type="Pfam" id="PF00155">
    <property type="entry name" value="Aminotran_1_2"/>
    <property type="match status" value="1"/>
</dbReference>
<proteinExistence type="predicted"/>
<reference evidence="4" key="2">
    <citation type="submission" date="2020-09" db="EMBL/GenBank/DDBJ databases">
        <authorList>
            <person name="Sun Q."/>
            <person name="Zhou Y."/>
        </authorList>
    </citation>
    <scope>NUCLEOTIDE SEQUENCE</scope>
    <source>
        <strain evidence="4">CGMCC 1.15478</strain>
    </source>
</reference>
<keyword evidence="4" id="KW-0808">Transferase</keyword>
<dbReference type="RefSeq" id="WP_229675991.1">
    <property type="nucleotide sequence ID" value="NZ_BMJH01000003.1"/>
</dbReference>
<organism evidence="4 5">
    <name type="scientific">Hoyosella rhizosphaerae</name>
    <dbReference type="NCBI Taxonomy" id="1755582"/>
    <lineage>
        <taxon>Bacteria</taxon>
        <taxon>Bacillati</taxon>
        <taxon>Actinomycetota</taxon>
        <taxon>Actinomycetes</taxon>
        <taxon>Mycobacteriales</taxon>
        <taxon>Hoyosellaceae</taxon>
        <taxon>Hoyosella</taxon>
    </lineage>
</organism>
<dbReference type="GO" id="GO:0008483">
    <property type="term" value="F:transaminase activity"/>
    <property type="evidence" value="ECO:0007669"/>
    <property type="project" value="UniProtKB-KW"/>
</dbReference>
<reference evidence="4" key="1">
    <citation type="journal article" date="2014" name="Int. J. Syst. Evol. Microbiol.">
        <title>Complete genome sequence of Corynebacterium casei LMG S-19264T (=DSM 44701T), isolated from a smear-ripened cheese.</title>
        <authorList>
            <consortium name="US DOE Joint Genome Institute (JGI-PGF)"/>
            <person name="Walter F."/>
            <person name="Albersmeier A."/>
            <person name="Kalinowski J."/>
            <person name="Ruckert C."/>
        </authorList>
    </citation>
    <scope>NUCLEOTIDE SEQUENCE</scope>
    <source>
        <strain evidence="4">CGMCC 1.15478</strain>
    </source>
</reference>
<dbReference type="InterPro" id="IPR015424">
    <property type="entry name" value="PyrdxlP-dep_Trfase"/>
</dbReference>
<dbReference type="PANTHER" id="PTHR42885:SF1">
    <property type="entry name" value="THREONINE-PHOSPHATE DECARBOXYLASE"/>
    <property type="match status" value="1"/>
</dbReference>
<evidence type="ECO:0000313" key="4">
    <source>
        <dbReference type="EMBL" id="GGC71590.1"/>
    </source>
</evidence>
<dbReference type="Proteomes" id="UP000641514">
    <property type="component" value="Unassembled WGS sequence"/>
</dbReference>
<dbReference type="EMBL" id="BMJH01000003">
    <property type="protein sequence ID" value="GGC71590.1"/>
    <property type="molecule type" value="Genomic_DNA"/>
</dbReference>
<gene>
    <name evidence="4" type="ORF">GCM10011410_25730</name>
</gene>
<dbReference type="SUPFAM" id="SSF53383">
    <property type="entry name" value="PLP-dependent transferases"/>
    <property type="match status" value="1"/>
</dbReference>
<dbReference type="InterPro" id="IPR015421">
    <property type="entry name" value="PyrdxlP-dep_Trfase_major"/>
</dbReference>
<protein>
    <submittedName>
        <fullName evidence="4">Aminotransferase</fullName>
    </submittedName>
</protein>
<evidence type="ECO:0000259" key="3">
    <source>
        <dbReference type="Pfam" id="PF00155"/>
    </source>
</evidence>
<dbReference type="NCBIfam" id="NF005915">
    <property type="entry name" value="PRK07908.1"/>
    <property type="match status" value="1"/>
</dbReference>
<evidence type="ECO:0000256" key="2">
    <source>
        <dbReference type="ARBA" id="ARBA00022898"/>
    </source>
</evidence>
<dbReference type="Gene3D" id="3.40.640.10">
    <property type="entry name" value="Type I PLP-dependent aspartate aminotransferase-like (Major domain)"/>
    <property type="match status" value="1"/>
</dbReference>
<dbReference type="PANTHER" id="PTHR42885">
    <property type="entry name" value="HISTIDINOL-PHOSPHATE AMINOTRANSFERASE-RELATED"/>
    <property type="match status" value="1"/>
</dbReference>
<evidence type="ECO:0000256" key="1">
    <source>
        <dbReference type="ARBA" id="ARBA00001933"/>
    </source>
</evidence>
<name>A0A916XHV5_9ACTN</name>
<feature type="domain" description="Aminotransferase class I/classII large" evidence="3">
    <location>
        <begin position="27"/>
        <end position="343"/>
    </location>
</feature>